<dbReference type="InterPro" id="IPR002939">
    <property type="entry name" value="DnaJ_C"/>
</dbReference>
<keyword evidence="4 5" id="KW-0862">Zinc</keyword>
<gene>
    <name evidence="7" type="ORF">TM35_000191050</name>
</gene>
<feature type="domain" description="CR-type" evidence="6">
    <location>
        <begin position="49"/>
        <end position="132"/>
    </location>
</feature>
<dbReference type="CDD" id="cd10747">
    <property type="entry name" value="DnaJ_C"/>
    <property type="match status" value="1"/>
</dbReference>
<sequence>MFGFSDNMSDMINALFSEGAGDFGFESRSRRPKTVSLALPVTLSDLYNGKKIEVSRSRKVACTACEGRGFKGKRSGTCQACRGNGARVIVRQMGMMMQQMTVPCDVCGGEGRRIDPRDACTVCQGQRTVEVESPLSVEVERGMHHHEEFVFKGEGDWHPETGVPGDIVIVLEQVKDEQFTRDGDDLHLTHTITLAESLCGFQFVLKHLDGRELIVRRERGEITKPGEVKIVVGEGMPILQRPGHCGDLVIQFNVTFPARLEQSQVDLLKLGLPPPKSVDLHKHDDAEECYVSREELDHLRNELEDDDVRGDGPSVGCAAQ</sequence>
<accession>A0A1X0NTD2</accession>
<evidence type="ECO:0000256" key="3">
    <source>
        <dbReference type="ARBA" id="ARBA00022771"/>
    </source>
</evidence>
<evidence type="ECO:0000313" key="8">
    <source>
        <dbReference type="Proteomes" id="UP000192257"/>
    </source>
</evidence>
<proteinExistence type="predicted"/>
<reference evidence="7 8" key="1">
    <citation type="submission" date="2017-03" db="EMBL/GenBank/DDBJ databases">
        <title>An alternative strategy for trypanosome survival in the mammalian bloodstream revealed through genome and transcriptome analysis of the ubiquitous bovine parasite Trypanosoma (Megatrypanum) theileri.</title>
        <authorList>
            <person name="Kelly S."/>
            <person name="Ivens A."/>
            <person name="Mott A."/>
            <person name="O'Neill E."/>
            <person name="Emms D."/>
            <person name="Macleod O."/>
            <person name="Voorheis P."/>
            <person name="Matthews J."/>
            <person name="Matthews K."/>
            <person name="Carrington M."/>
        </authorList>
    </citation>
    <scope>NUCLEOTIDE SEQUENCE [LARGE SCALE GENOMIC DNA]</scope>
    <source>
        <strain evidence="7">Edinburgh</strain>
    </source>
</reference>
<dbReference type="FunFam" id="2.60.260.20:FF:000003">
    <property type="entry name" value="DnaJ subfamily A member 2"/>
    <property type="match status" value="1"/>
</dbReference>
<dbReference type="CDD" id="cd10719">
    <property type="entry name" value="DnaJ_zf"/>
    <property type="match status" value="1"/>
</dbReference>
<dbReference type="SUPFAM" id="SSF57938">
    <property type="entry name" value="DnaJ/Hsp40 cysteine-rich domain"/>
    <property type="match status" value="1"/>
</dbReference>
<dbReference type="InterPro" id="IPR036410">
    <property type="entry name" value="HSP_DnaJ_Cys-rich_dom_sf"/>
</dbReference>
<evidence type="ECO:0000256" key="4">
    <source>
        <dbReference type="ARBA" id="ARBA00022833"/>
    </source>
</evidence>
<evidence type="ECO:0000259" key="6">
    <source>
        <dbReference type="PROSITE" id="PS51188"/>
    </source>
</evidence>
<comment type="caution">
    <text evidence="7">The sequence shown here is derived from an EMBL/GenBank/DDBJ whole genome shotgun (WGS) entry which is preliminary data.</text>
</comment>
<dbReference type="PANTHER" id="PTHR43888">
    <property type="entry name" value="DNAJ-LIKE-2, ISOFORM A-RELATED"/>
    <property type="match status" value="1"/>
</dbReference>
<evidence type="ECO:0000256" key="5">
    <source>
        <dbReference type="PROSITE-ProRule" id="PRU00546"/>
    </source>
</evidence>
<keyword evidence="2" id="KW-0677">Repeat</keyword>
<dbReference type="InterPro" id="IPR044713">
    <property type="entry name" value="DNJA1/2-like"/>
</dbReference>
<dbReference type="GO" id="GO:0051082">
    <property type="term" value="F:unfolded protein binding"/>
    <property type="evidence" value="ECO:0007669"/>
    <property type="project" value="InterPro"/>
</dbReference>
<organism evidence="7 8">
    <name type="scientific">Trypanosoma theileri</name>
    <dbReference type="NCBI Taxonomy" id="67003"/>
    <lineage>
        <taxon>Eukaryota</taxon>
        <taxon>Discoba</taxon>
        <taxon>Euglenozoa</taxon>
        <taxon>Kinetoplastea</taxon>
        <taxon>Metakinetoplastina</taxon>
        <taxon>Trypanosomatida</taxon>
        <taxon>Trypanosomatidae</taxon>
        <taxon>Trypanosoma</taxon>
    </lineage>
</organism>
<keyword evidence="7" id="KW-0346">Stress response</keyword>
<dbReference type="VEuPathDB" id="TriTrypDB:TM35_000191050"/>
<dbReference type="Proteomes" id="UP000192257">
    <property type="component" value="Unassembled WGS sequence"/>
</dbReference>
<evidence type="ECO:0000256" key="1">
    <source>
        <dbReference type="ARBA" id="ARBA00022723"/>
    </source>
</evidence>
<dbReference type="STRING" id="67003.A0A1X0NTD2"/>
<evidence type="ECO:0000256" key="2">
    <source>
        <dbReference type="ARBA" id="ARBA00022737"/>
    </source>
</evidence>
<dbReference type="Pfam" id="PF01556">
    <property type="entry name" value="DnaJ_C"/>
    <property type="match status" value="1"/>
</dbReference>
<dbReference type="AlphaFoldDB" id="A0A1X0NTD2"/>
<evidence type="ECO:0000313" key="7">
    <source>
        <dbReference type="EMBL" id="ORC87861.1"/>
    </source>
</evidence>
<keyword evidence="3 5" id="KW-0863">Zinc-finger</keyword>
<feature type="zinc finger region" description="CR-type" evidence="5">
    <location>
        <begin position="49"/>
        <end position="132"/>
    </location>
</feature>
<dbReference type="PROSITE" id="PS51188">
    <property type="entry name" value="ZF_CR"/>
    <property type="match status" value="1"/>
</dbReference>
<dbReference type="GO" id="GO:0008270">
    <property type="term" value="F:zinc ion binding"/>
    <property type="evidence" value="ECO:0007669"/>
    <property type="project" value="UniProtKB-KW"/>
</dbReference>
<protein>
    <submittedName>
        <fullName evidence="7">Putative heat shock protein DNAJ</fullName>
    </submittedName>
</protein>
<dbReference type="FunFam" id="2.10.230.10:FF:000010">
    <property type="entry name" value="Heat shock protein DnaJ, putative"/>
    <property type="match status" value="1"/>
</dbReference>
<name>A0A1X0NTD2_9TRYP</name>
<dbReference type="InterPro" id="IPR001305">
    <property type="entry name" value="HSP_DnaJ_Cys-rich_dom"/>
</dbReference>
<dbReference type="InterPro" id="IPR008971">
    <property type="entry name" value="HSP40/DnaJ_pept-bd"/>
</dbReference>
<dbReference type="GeneID" id="39986383"/>
<dbReference type="GO" id="GO:0030544">
    <property type="term" value="F:Hsp70 protein binding"/>
    <property type="evidence" value="ECO:0007669"/>
    <property type="project" value="InterPro"/>
</dbReference>
<dbReference type="Gene3D" id="2.60.260.20">
    <property type="entry name" value="Urease metallochaperone UreE, N-terminal domain"/>
    <property type="match status" value="2"/>
</dbReference>
<dbReference type="Pfam" id="PF00684">
    <property type="entry name" value="DnaJ_CXXCXGXG"/>
    <property type="match status" value="1"/>
</dbReference>
<keyword evidence="8" id="KW-1185">Reference proteome</keyword>
<dbReference type="RefSeq" id="XP_028881927.1">
    <property type="nucleotide sequence ID" value="XM_029026603.1"/>
</dbReference>
<dbReference type="SUPFAM" id="SSF49493">
    <property type="entry name" value="HSP40/DnaJ peptide-binding domain"/>
    <property type="match status" value="2"/>
</dbReference>
<dbReference type="OrthoDB" id="550424at2759"/>
<dbReference type="Gene3D" id="2.10.230.10">
    <property type="entry name" value="Heat shock protein DnaJ, cysteine-rich domain"/>
    <property type="match status" value="1"/>
</dbReference>
<keyword evidence="1 5" id="KW-0479">Metal-binding</keyword>
<dbReference type="GO" id="GO:0006457">
    <property type="term" value="P:protein folding"/>
    <property type="evidence" value="ECO:0007669"/>
    <property type="project" value="InterPro"/>
</dbReference>
<dbReference type="EMBL" id="NBCO01000019">
    <property type="protein sequence ID" value="ORC87861.1"/>
    <property type="molecule type" value="Genomic_DNA"/>
</dbReference>